<keyword evidence="5" id="KW-1185">Reference proteome</keyword>
<dbReference type="EMBL" id="MU858155">
    <property type="protein sequence ID" value="KAK4211168.1"/>
    <property type="molecule type" value="Genomic_DNA"/>
</dbReference>
<evidence type="ECO:0000259" key="2">
    <source>
        <dbReference type="Pfam" id="PF14479"/>
    </source>
</evidence>
<comment type="caution">
    <text evidence="4">The sequence shown here is derived from an EMBL/GenBank/DDBJ whole genome shotgun (WGS) entry which is preliminary data.</text>
</comment>
<dbReference type="Pfam" id="PF25053">
    <property type="entry name" value="DUF7791"/>
    <property type="match status" value="1"/>
</dbReference>
<dbReference type="Gene3D" id="1.20.120.1020">
    <property type="entry name" value="Prion-inhibition and propagation, HeLo domain"/>
    <property type="match status" value="1"/>
</dbReference>
<dbReference type="InterPro" id="IPR038305">
    <property type="entry name" value="HeLo_sf"/>
</dbReference>
<protein>
    <submittedName>
        <fullName evidence="4">Uncharacterized protein</fullName>
    </submittedName>
</protein>
<dbReference type="InterPro" id="IPR056693">
    <property type="entry name" value="DUF7791"/>
</dbReference>
<dbReference type="AlphaFoldDB" id="A0AAN6Y2T0"/>
<feature type="domain" description="DUF7791" evidence="3">
    <location>
        <begin position="421"/>
        <end position="579"/>
    </location>
</feature>
<dbReference type="Pfam" id="PF14479">
    <property type="entry name" value="HeLo"/>
    <property type="match status" value="1"/>
</dbReference>
<evidence type="ECO:0000259" key="3">
    <source>
        <dbReference type="Pfam" id="PF25053"/>
    </source>
</evidence>
<dbReference type="InterPro" id="IPR029498">
    <property type="entry name" value="HeLo_dom"/>
</dbReference>
<sequence>MAEAVGVSLAILGLAGNLKGTGSDLGADYDPRLNDETALRLVSGILANIKHLLADGAELQRKYRLKSVDVSPDSPQGLLGDGSATGPPEDVLVSNSMMRRFTKDFQSLCIRTKLSQSTTSTKRKFLWVVGQKEKFEKLVNDLAHFVSKLNQIVPDRGVPSSMREFGDGLAQKIYQLMTDSSRRVFHMVAVPEDSPGNTSPQVAELAQLRMARDAARQDQTSRTLPDVADRILIQKSESIIIEAIWFRSLQARRDSIEPAHLKTLAWVLDSTHDTGEWDNLAKWLKGDNGVYWVSGKAGSQSPNIKVVVSSRPEPACVSAFSTLKKLRLQDLNRPDIQDYVESEVGANQYMQELREDDDAGCARLLEDLADRARGVFLWIILACRSLLDGFDSIDSLCELGQRLEELPRELADMFQHMLNKVPTRYHEQTAKLLKLAERCQVAPWHDDDLHRYEMPALTLSIMEHAKFRPESASFGHMSISEKKIACEKIEGRVRSRTGGLLEFVTLDSVDPLFCAQHELGLETLPISDREPARKKINSIVRFMHRTVFEFLHDSTLWETLNALQLATKGGFDPESVLAAMSTGLVHFTCRGEHLPLAVEQTLFFFRQIDQLSFPEATTKNICRLFDLAEKWMRPNRYQHNVLFLSPNSPSIPHSVLTFAAELGMAEFLDHNLHNESHSSHNGRQPLLFFALIQPLVAQNAIETRPGTSVPPSSRTASFLLDQGYHPMQQVSTNFWEEDVKTIWEAWLDRLVENADIRESKDSWEITMKMMDYGADPRLMREHNSNVVIWIFNLLIQYEDKHRGEQASDECHRLRKLLGEWHSRGRSYAYDGDESGGEINEWGDQVIIKRRRSKDDGPNSKRRRYNDDEE</sequence>
<accession>A0AAN6Y2T0</accession>
<organism evidence="4 5">
    <name type="scientific">Rhypophila decipiens</name>
    <dbReference type="NCBI Taxonomy" id="261697"/>
    <lineage>
        <taxon>Eukaryota</taxon>
        <taxon>Fungi</taxon>
        <taxon>Dikarya</taxon>
        <taxon>Ascomycota</taxon>
        <taxon>Pezizomycotina</taxon>
        <taxon>Sordariomycetes</taxon>
        <taxon>Sordariomycetidae</taxon>
        <taxon>Sordariales</taxon>
        <taxon>Naviculisporaceae</taxon>
        <taxon>Rhypophila</taxon>
    </lineage>
</organism>
<evidence type="ECO:0000313" key="4">
    <source>
        <dbReference type="EMBL" id="KAK4211168.1"/>
    </source>
</evidence>
<dbReference type="Proteomes" id="UP001301769">
    <property type="component" value="Unassembled WGS sequence"/>
</dbReference>
<reference evidence="4" key="1">
    <citation type="journal article" date="2023" name="Mol. Phylogenet. Evol.">
        <title>Genome-scale phylogeny and comparative genomics of the fungal order Sordariales.</title>
        <authorList>
            <person name="Hensen N."/>
            <person name="Bonometti L."/>
            <person name="Westerberg I."/>
            <person name="Brannstrom I.O."/>
            <person name="Guillou S."/>
            <person name="Cros-Aarteil S."/>
            <person name="Calhoun S."/>
            <person name="Haridas S."/>
            <person name="Kuo A."/>
            <person name="Mondo S."/>
            <person name="Pangilinan J."/>
            <person name="Riley R."/>
            <person name="LaButti K."/>
            <person name="Andreopoulos B."/>
            <person name="Lipzen A."/>
            <person name="Chen C."/>
            <person name="Yan M."/>
            <person name="Daum C."/>
            <person name="Ng V."/>
            <person name="Clum A."/>
            <person name="Steindorff A."/>
            <person name="Ohm R.A."/>
            <person name="Martin F."/>
            <person name="Silar P."/>
            <person name="Natvig D.O."/>
            <person name="Lalanne C."/>
            <person name="Gautier V."/>
            <person name="Ament-Velasquez S.L."/>
            <person name="Kruys A."/>
            <person name="Hutchinson M.I."/>
            <person name="Powell A.J."/>
            <person name="Barry K."/>
            <person name="Miller A.N."/>
            <person name="Grigoriev I.V."/>
            <person name="Debuchy R."/>
            <person name="Gladieux P."/>
            <person name="Hiltunen Thoren M."/>
            <person name="Johannesson H."/>
        </authorList>
    </citation>
    <scope>NUCLEOTIDE SEQUENCE</scope>
    <source>
        <strain evidence="4">PSN293</strain>
    </source>
</reference>
<name>A0AAN6Y2T0_9PEZI</name>
<feature type="domain" description="Prion-inhibition and propagation HeLo" evidence="2">
    <location>
        <begin position="22"/>
        <end position="156"/>
    </location>
</feature>
<dbReference type="PANTHER" id="PTHR10039">
    <property type="entry name" value="AMELOGENIN"/>
    <property type="match status" value="1"/>
</dbReference>
<reference evidence="4" key="2">
    <citation type="submission" date="2023-05" db="EMBL/GenBank/DDBJ databases">
        <authorList>
            <consortium name="Lawrence Berkeley National Laboratory"/>
            <person name="Steindorff A."/>
            <person name="Hensen N."/>
            <person name="Bonometti L."/>
            <person name="Westerberg I."/>
            <person name="Brannstrom I.O."/>
            <person name="Guillou S."/>
            <person name="Cros-Aarteil S."/>
            <person name="Calhoun S."/>
            <person name="Haridas S."/>
            <person name="Kuo A."/>
            <person name="Mondo S."/>
            <person name="Pangilinan J."/>
            <person name="Riley R."/>
            <person name="Labutti K."/>
            <person name="Andreopoulos B."/>
            <person name="Lipzen A."/>
            <person name="Chen C."/>
            <person name="Yanf M."/>
            <person name="Daum C."/>
            <person name="Ng V."/>
            <person name="Clum A."/>
            <person name="Ohm R."/>
            <person name="Martin F."/>
            <person name="Silar P."/>
            <person name="Natvig D."/>
            <person name="Lalanne C."/>
            <person name="Gautier V."/>
            <person name="Ament-Velasquez S.L."/>
            <person name="Kruys A."/>
            <person name="Hutchinson M.I."/>
            <person name="Powell A.J."/>
            <person name="Barry K."/>
            <person name="Miller A.N."/>
            <person name="Grigoriev I.V."/>
            <person name="Debuchy R."/>
            <person name="Gladieux P."/>
            <person name="Thoren M.H."/>
            <person name="Johannesson H."/>
        </authorList>
    </citation>
    <scope>NUCLEOTIDE SEQUENCE</scope>
    <source>
        <strain evidence="4">PSN293</strain>
    </source>
</reference>
<evidence type="ECO:0000256" key="1">
    <source>
        <dbReference type="SAM" id="MobiDB-lite"/>
    </source>
</evidence>
<proteinExistence type="predicted"/>
<evidence type="ECO:0000313" key="5">
    <source>
        <dbReference type="Proteomes" id="UP001301769"/>
    </source>
</evidence>
<gene>
    <name evidence="4" type="ORF">QBC37DRAFT_484817</name>
</gene>
<feature type="region of interest" description="Disordered" evidence="1">
    <location>
        <begin position="848"/>
        <end position="869"/>
    </location>
</feature>
<dbReference type="PANTHER" id="PTHR10039:SF5">
    <property type="entry name" value="NACHT DOMAIN-CONTAINING PROTEIN"/>
    <property type="match status" value="1"/>
</dbReference>